<feature type="domain" description="Methionyl/Leucyl tRNA synthetase" evidence="12">
    <location>
        <begin position="268"/>
        <end position="310"/>
    </location>
</feature>
<dbReference type="PRINTS" id="PR01041">
    <property type="entry name" value="TRNASYNTHMET"/>
</dbReference>
<evidence type="ECO:0000256" key="10">
    <source>
        <dbReference type="RuleBase" id="RU363039"/>
    </source>
</evidence>
<evidence type="ECO:0000256" key="3">
    <source>
        <dbReference type="ARBA" id="ARBA00012838"/>
    </source>
</evidence>
<sequence>MVLFRNLHSSRFLFSSSCVQLRLRKALTCSKHRCFHDGNLQKPYYITTPIFYPNASPHIGHLYSLVTGDVFARYQRLKGRDVRFLAGTDEHGLKIQKAARVHFGEPGREREFCDTLSERFRDLARRANVSNTCFMRTSSKEHHLAVEDVWKNLYAKGYIYKSQYSGWYSITDECFYTDAQVADGHSLETGSAVEWSSEENYMFRLSTFRDSLLEHYMAHPDAVYPPQYHENVLAMLGAAPVDPTPRGTESAEDAAPALKTAVIEDFVLADISISRPRSRLEWGVQVPDDPEQTVYVWFDALLIYLTGAGYPWASPALRLTSSTSTSALHSTLLPKSPSASPADPHSAIPPSQASSSTLTSISTPPTAPISTPETPGWDQGWPADIQVIGKDILRFHAIYLPAILLALSSSGAGAGSGAATTRPQPHLQHQLGPRVPPQLQSQSQAQPHQTQVQAEMQAHRPIPLAKTLLTHAHWTSAQKKMSKSLGNVADPLEAMERWGGDVVRFYLMRVGGRWRGDVDWSAEQLDKHHKEIQAQLGNYFLRIASPRIAERARAVPPSTVPAGDGAAGSAVPAHFKALFERPSSPLPPTSGPEAETEMKTDTDATNLGRNVDPNAELLRLTLALPARFEAAMDQLEAGQALADVMSVLKVANKTLTDIAPWSKSTEPALVQTTRVVALETLRVAGVCLAPFMPSVSQKLLDGLRLSDKDRVVGIFGEKGGRDQEKNVAEEVERVWKRWVGRDVEGVKLF</sequence>
<dbReference type="GO" id="GO:0004825">
    <property type="term" value="F:methionine-tRNA ligase activity"/>
    <property type="evidence" value="ECO:0007669"/>
    <property type="project" value="UniProtKB-EC"/>
</dbReference>
<evidence type="ECO:0000256" key="2">
    <source>
        <dbReference type="ARBA" id="ARBA00005594"/>
    </source>
</evidence>
<dbReference type="EMBL" id="KL142396">
    <property type="protein sequence ID" value="KDR70721.1"/>
    <property type="molecule type" value="Genomic_DNA"/>
</dbReference>
<dbReference type="InterPro" id="IPR009080">
    <property type="entry name" value="tRNAsynth_Ia_anticodon-bd"/>
</dbReference>
<evidence type="ECO:0000256" key="9">
    <source>
        <dbReference type="ARBA" id="ARBA00030904"/>
    </source>
</evidence>
<dbReference type="InterPro" id="IPR014729">
    <property type="entry name" value="Rossmann-like_a/b/a_fold"/>
</dbReference>
<evidence type="ECO:0000313" key="14">
    <source>
        <dbReference type="EMBL" id="KDR70721.1"/>
    </source>
</evidence>
<dbReference type="Proteomes" id="UP000027222">
    <property type="component" value="Unassembled WGS sequence"/>
</dbReference>
<gene>
    <name evidence="14" type="ORF">GALMADRAFT_230009</name>
</gene>
<feature type="compositionally biased region" description="Low complexity" evidence="11">
    <location>
        <begin position="329"/>
        <end position="375"/>
    </location>
</feature>
<evidence type="ECO:0000256" key="4">
    <source>
        <dbReference type="ARBA" id="ARBA00022598"/>
    </source>
</evidence>
<feature type="region of interest" description="Disordered" evidence="11">
    <location>
        <begin position="580"/>
        <end position="610"/>
    </location>
</feature>
<reference evidence="15" key="1">
    <citation type="journal article" date="2014" name="Proc. Natl. Acad. Sci. U.S.A.">
        <title>Extensive sampling of basidiomycete genomes demonstrates inadequacy of the white-rot/brown-rot paradigm for wood decay fungi.</title>
        <authorList>
            <person name="Riley R."/>
            <person name="Salamov A.A."/>
            <person name="Brown D.W."/>
            <person name="Nagy L.G."/>
            <person name="Floudas D."/>
            <person name="Held B.W."/>
            <person name="Levasseur A."/>
            <person name="Lombard V."/>
            <person name="Morin E."/>
            <person name="Otillar R."/>
            <person name="Lindquist E.A."/>
            <person name="Sun H."/>
            <person name="LaButti K.M."/>
            <person name="Schmutz J."/>
            <person name="Jabbour D."/>
            <person name="Luo H."/>
            <person name="Baker S.E."/>
            <person name="Pisabarro A.G."/>
            <person name="Walton J.D."/>
            <person name="Blanchette R.A."/>
            <person name="Henrissat B."/>
            <person name="Martin F."/>
            <person name="Cullen D."/>
            <person name="Hibbett D.S."/>
            <person name="Grigoriev I.V."/>
        </authorList>
    </citation>
    <scope>NUCLEOTIDE SEQUENCE [LARGE SCALE GENOMIC DNA]</scope>
    <source>
        <strain evidence="15">CBS 339.88</strain>
    </source>
</reference>
<dbReference type="PANTHER" id="PTHR43326:SF1">
    <property type="entry name" value="METHIONINE--TRNA LIGASE, MITOCHONDRIAL"/>
    <property type="match status" value="1"/>
</dbReference>
<dbReference type="Gene3D" id="3.40.50.620">
    <property type="entry name" value="HUPs"/>
    <property type="match status" value="3"/>
</dbReference>
<dbReference type="PANTHER" id="PTHR43326">
    <property type="entry name" value="METHIONYL-TRNA SYNTHETASE"/>
    <property type="match status" value="1"/>
</dbReference>
<evidence type="ECO:0000313" key="15">
    <source>
        <dbReference type="Proteomes" id="UP000027222"/>
    </source>
</evidence>
<dbReference type="Gene3D" id="1.10.730.10">
    <property type="entry name" value="Isoleucyl-tRNA Synthetase, Domain 1"/>
    <property type="match status" value="1"/>
</dbReference>
<dbReference type="InterPro" id="IPR015413">
    <property type="entry name" value="Methionyl/Leucyl_tRNA_Synth"/>
</dbReference>
<feature type="region of interest" description="Disordered" evidence="11">
    <location>
        <begin position="412"/>
        <end position="448"/>
    </location>
</feature>
<evidence type="ECO:0000256" key="6">
    <source>
        <dbReference type="ARBA" id="ARBA00022840"/>
    </source>
</evidence>
<keyword evidence="6 10" id="KW-0067">ATP-binding</keyword>
<comment type="similarity">
    <text evidence="2 10">Belongs to the class-I aminoacyl-tRNA synthetase family.</text>
</comment>
<dbReference type="InterPro" id="IPR023457">
    <property type="entry name" value="Met-tRNA_synth_2"/>
</dbReference>
<dbReference type="Pfam" id="PF19303">
    <property type="entry name" value="Anticodon_3"/>
    <property type="match status" value="1"/>
</dbReference>
<dbReference type="SUPFAM" id="SSF47323">
    <property type="entry name" value="Anticodon-binding domain of a subclass of class I aminoacyl-tRNA synthetases"/>
    <property type="match status" value="1"/>
</dbReference>
<feature type="domain" description="Methionyl/Leucyl tRNA synthetase" evidence="12">
    <location>
        <begin position="456"/>
        <end position="543"/>
    </location>
</feature>
<keyword evidence="5 10" id="KW-0547">Nucleotide-binding</keyword>
<accession>A0A067SII0</accession>
<keyword evidence="4 10" id="KW-0436">Ligase</keyword>
<dbReference type="SUPFAM" id="SSF52374">
    <property type="entry name" value="Nucleotidylyl transferase"/>
    <property type="match status" value="1"/>
</dbReference>
<dbReference type="EC" id="6.1.1.10" evidence="3"/>
<keyword evidence="7 10" id="KW-0648">Protein biosynthesis</keyword>
<evidence type="ECO:0000259" key="12">
    <source>
        <dbReference type="Pfam" id="PF09334"/>
    </source>
</evidence>
<dbReference type="AlphaFoldDB" id="A0A067SII0"/>
<feature type="domain" description="Methionyl-tRNA synthetase anticodon-binding" evidence="13">
    <location>
        <begin position="626"/>
        <end position="709"/>
    </location>
</feature>
<dbReference type="OrthoDB" id="24670at2759"/>
<dbReference type="GO" id="GO:0005737">
    <property type="term" value="C:cytoplasm"/>
    <property type="evidence" value="ECO:0007669"/>
    <property type="project" value="UniProtKB-SubCell"/>
</dbReference>
<keyword evidence="15" id="KW-1185">Reference proteome</keyword>
<evidence type="ECO:0000256" key="7">
    <source>
        <dbReference type="ARBA" id="ARBA00022917"/>
    </source>
</evidence>
<dbReference type="PROSITE" id="PS00178">
    <property type="entry name" value="AA_TRNA_LIGASE_I"/>
    <property type="match status" value="1"/>
</dbReference>
<evidence type="ECO:0000256" key="5">
    <source>
        <dbReference type="ARBA" id="ARBA00022741"/>
    </source>
</evidence>
<dbReference type="HOGENOM" id="CLU_009710_9_0_1"/>
<feature type="region of interest" description="Disordered" evidence="11">
    <location>
        <begin position="329"/>
        <end position="381"/>
    </location>
</feature>
<evidence type="ECO:0000256" key="1">
    <source>
        <dbReference type="ARBA" id="ARBA00004496"/>
    </source>
</evidence>
<evidence type="ECO:0000256" key="8">
    <source>
        <dbReference type="ARBA" id="ARBA00023146"/>
    </source>
</evidence>
<protein>
    <recommendedName>
        <fullName evidence="3">methionine--tRNA ligase</fullName>
        <ecNumber evidence="3">6.1.1.10</ecNumber>
    </recommendedName>
    <alternativeName>
        <fullName evidence="9">Methionyl-tRNA synthetase</fullName>
    </alternativeName>
</protein>
<dbReference type="STRING" id="685588.A0A067SII0"/>
<dbReference type="InterPro" id="IPR001412">
    <property type="entry name" value="aa-tRNA-synth_I_CS"/>
</dbReference>
<comment type="subcellular location">
    <subcellularLocation>
        <location evidence="1">Cytoplasm</location>
    </subcellularLocation>
</comment>
<dbReference type="InterPro" id="IPR041872">
    <property type="entry name" value="Anticodon_Met"/>
</dbReference>
<dbReference type="GO" id="GO:0005524">
    <property type="term" value="F:ATP binding"/>
    <property type="evidence" value="ECO:0007669"/>
    <property type="project" value="UniProtKB-KW"/>
</dbReference>
<dbReference type="Pfam" id="PF09334">
    <property type="entry name" value="tRNA-synt_1g"/>
    <property type="match status" value="3"/>
</dbReference>
<name>A0A067SII0_GALM3</name>
<evidence type="ECO:0000256" key="11">
    <source>
        <dbReference type="SAM" id="MobiDB-lite"/>
    </source>
</evidence>
<keyword evidence="8 10" id="KW-0030">Aminoacyl-tRNA synthetase</keyword>
<feature type="compositionally biased region" description="Low complexity" evidence="11">
    <location>
        <begin position="437"/>
        <end position="448"/>
    </location>
</feature>
<proteinExistence type="inferred from homology"/>
<organism evidence="14 15">
    <name type="scientific">Galerina marginata (strain CBS 339.88)</name>
    <dbReference type="NCBI Taxonomy" id="685588"/>
    <lineage>
        <taxon>Eukaryota</taxon>
        <taxon>Fungi</taxon>
        <taxon>Dikarya</taxon>
        <taxon>Basidiomycota</taxon>
        <taxon>Agaricomycotina</taxon>
        <taxon>Agaricomycetes</taxon>
        <taxon>Agaricomycetidae</taxon>
        <taxon>Agaricales</taxon>
        <taxon>Agaricineae</taxon>
        <taxon>Strophariaceae</taxon>
        <taxon>Galerina</taxon>
    </lineage>
</organism>
<dbReference type="GO" id="GO:0006431">
    <property type="term" value="P:methionyl-tRNA aminoacylation"/>
    <property type="evidence" value="ECO:0007669"/>
    <property type="project" value="InterPro"/>
</dbReference>
<evidence type="ECO:0000259" key="13">
    <source>
        <dbReference type="Pfam" id="PF19303"/>
    </source>
</evidence>
<dbReference type="InterPro" id="IPR033911">
    <property type="entry name" value="MetRS_core"/>
</dbReference>
<feature type="domain" description="Methionyl/Leucyl tRNA synthetase" evidence="12">
    <location>
        <begin position="44"/>
        <end position="181"/>
    </location>
</feature>